<dbReference type="AlphaFoldDB" id="A0A4Q7RZR5"/>
<name>A0A4Q7RZR5_9BURK</name>
<dbReference type="PROSITE" id="PS00065">
    <property type="entry name" value="D_2_HYDROXYACID_DH_1"/>
    <property type="match status" value="1"/>
</dbReference>
<dbReference type="InterPro" id="IPR036291">
    <property type="entry name" value="NAD(P)-bd_dom_sf"/>
</dbReference>
<reference evidence="7 8" key="1">
    <citation type="journal article" date="2015" name="Stand. Genomic Sci.">
        <title>Genomic Encyclopedia of Bacterial and Archaeal Type Strains, Phase III: the genomes of soil and plant-associated and newly described type strains.</title>
        <authorList>
            <person name="Whitman W.B."/>
            <person name="Woyke T."/>
            <person name="Klenk H.P."/>
            <person name="Zhou Y."/>
            <person name="Lilburn T.G."/>
            <person name="Beck B.J."/>
            <person name="De Vos P."/>
            <person name="Vandamme P."/>
            <person name="Eisen J.A."/>
            <person name="Garrity G."/>
            <person name="Hugenholtz P."/>
            <person name="Kyrpides N.C."/>
        </authorList>
    </citation>
    <scope>NUCLEOTIDE SEQUENCE [LARGE SCALE GENOMIC DNA]</scope>
    <source>
        <strain evidence="7 8">ASC-9842</strain>
    </source>
</reference>
<evidence type="ECO:0000256" key="1">
    <source>
        <dbReference type="ARBA" id="ARBA00022857"/>
    </source>
</evidence>
<keyword evidence="1" id="KW-0521">NADP</keyword>
<dbReference type="InterPro" id="IPR006140">
    <property type="entry name" value="D-isomer_DH_NAD-bd"/>
</dbReference>
<dbReference type="Pfam" id="PF02826">
    <property type="entry name" value="2-Hacid_dh_C"/>
    <property type="match status" value="1"/>
</dbReference>
<proteinExistence type="inferred from homology"/>
<dbReference type="InterPro" id="IPR006139">
    <property type="entry name" value="D-isomer_2_OHA_DH_cat_dom"/>
</dbReference>
<dbReference type="Gene3D" id="3.40.50.720">
    <property type="entry name" value="NAD(P)-binding Rossmann-like Domain"/>
    <property type="match status" value="2"/>
</dbReference>
<feature type="domain" description="D-isomer specific 2-hydroxyacid dehydrogenase NAD-binding" evidence="6">
    <location>
        <begin position="122"/>
        <end position="297"/>
    </location>
</feature>
<dbReference type="Pfam" id="PF00389">
    <property type="entry name" value="2-Hacid_dh"/>
    <property type="match status" value="1"/>
</dbReference>
<evidence type="ECO:0000256" key="3">
    <source>
        <dbReference type="ARBA" id="ARBA00023027"/>
    </source>
</evidence>
<dbReference type="PANTHER" id="PTHR10996">
    <property type="entry name" value="2-HYDROXYACID DEHYDROGENASE-RELATED"/>
    <property type="match status" value="1"/>
</dbReference>
<evidence type="ECO:0000313" key="8">
    <source>
        <dbReference type="Proteomes" id="UP000291078"/>
    </source>
</evidence>
<dbReference type="CDD" id="cd12156">
    <property type="entry name" value="HPPR"/>
    <property type="match status" value="1"/>
</dbReference>
<evidence type="ECO:0000256" key="2">
    <source>
        <dbReference type="ARBA" id="ARBA00023002"/>
    </source>
</evidence>
<gene>
    <name evidence="7" type="ORF">EV147_2550</name>
</gene>
<dbReference type="GO" id="GO:0051287">
    <property type="term" value="F:NAD binding"/>
    <property type="evidence" value="ECO:0007669"/>
    <property type="project" value="InterPro"/>
</dbReference>
<dbReference type="InterPro" id="IPR050223">
    <property type="entry name" value="D-isomer_2-hydroxyacid_DH"/>
</dbReference>
<dbReference type="GO" id="GO:0030267">
    <property type="term" value="F:glyoxylate reductase (NADPH) activity"/>
    <property type="evidence" value="ECO:0007669"/>
    <property type="project" value="TreeGrafter"/>
</dbReference>
<keyword evidence="8" id="KW-1185">Reference proteome</keyword>
<dbReference type="GO" id="GO:0005829">
    <property type="term" value="C:cytosol"/>
    <property type="evidence" value="ECO:0007669"/>
    <property type="project" value="TreeGrafter"/>
</dbReference>
<dbReference type="InterPro" id="IPR029752">
    <property type="entry name" value="D-isomer_DH_CS1"/>
</dbReference>
<keyword evidence="2 4" id="KW-0560">Oxidoreductase</keyword>
<comment type="caution">
    <text evidence="7">The sequence shown here is derived from an EMBL/GenBank/DDBJ whole genome shotgun (WGS) entry which is preliminary data.</text>
</comment>
<protein>
    <submittedName>
        <fullName evidence="7">Lactate dehydrogenase-like 2-hydroxyacid dehydrogenase</fullName>
    </submittedName>
</protein>
<feature type="domain" description="D-isomer specific 2-hydroxyacid dehydrogenase catalytic" evidence="5">
    <location>
        <begin position="58"/>
        <end position="325"/>
    </location>
</feature>
<dbReference type="EMBL" id="SGXM01000002">
    <property type="protein sequence ID" value="RZT39355.1"/>
    <property type="molecule type" value="Genomic_DNA"/>
</dbReference>
<sequence>MSINVQRHRTNTDMKPQVLQLNPILIPAANEQLAALYTVHKYFEIADQAAWLREHGGAIEAVITGGHTGISRAMLEQLPALKVVAVNGVGTDAVDTAYCRERGLPVTATLGALTEDVADLAIGLLIAACRNIAAGDRFVRDGQWELHPQPSAIPLARRFSGMRVGIVGMGRVGRAVATRAAAFGCPIRYTDLRAMDDVPHEFVADLRDLARASDALVLCAAADKAEGIVDAAVLDALGPQGFLVNVARGRLVNEPDLVAAIEAGRIAGAGLDVFVDEPRVPQALRGSDRTTLQAHRASATWETRGAMAQMVLDSVAQALAGERPAMSLTT</sequence>
<organism evidence="7 8">
    <name type="scientific">Cupriavidus agavae</name>
    <dbReference type="NCBI Taxonomy" id="1001822"/>
    <lineage>
        <taxon>Bacteria</taxon>
        <taxon>Pseudomonadati</taxon>
        <taxon>Pseudomonadota</taxon>
        <taxon>Betaproteobacteria</taxon>
        <taxon>Burkholderiales</taxon>
        <taxon>Burkholderiaceae</taxon>
        <taxon>Cupriavidus</taxon>
    </lineage>
</organism>
<dbReference type="SUPFAM" id="SSF51735">
    <property type="entry name" value="NAD(P)-binding Rossmann-fold domains"/>
    <property type="match status" value="1"/>
</dbReference>
<accession>A0A4Q7RZR5</accession>
<keyword evidence="3" id="KW-0520">NAD</keyword>
<evidence type="ECO:0000259" key="5">
    <source>
        <dbReference type="Pfam" id="PF00389"/>
    </source>
</evidence>
<evidence type="ECO:0000256" key="4">
    <source>
        <dbReference type="RuleBase" id="RU003719"/>
    </source>
</evidence>
<dbReference type="PANTHER" id="PTHR10996:SF178">
    <property type="entry name" value="2-HYDROXYACID DEHYDROGENASE YGL185C-RELATED"/>
    <property type="match status" value="1"/>
</dbReference>
<evidence type="ECO:0000259" key="6">
    <source>
        <dbReference type="Pfam" id="PF02826"/>
    </source>
</evidence>
<dbReference type="GO" id="GO:0016618">
    <property type="term" value="F:hydroxypyruvate reductase [NAD(P)H] activity"/>
    <property type="evidence" value="ECO:0007669"/>
    <property type="project" value="TreeGrafter"/>
</dbReference>
<dbReference type="FunFam" id="3.40.50.720:FF:000213">
    <property type="entry name" value="Putative 2-hydroxyacid dehydrogenase"/>
    <property type="match status" value="1"/>
</dbReference>
<comment type="similarity">
    <text evidence="4">Belongs to the D-isomer specific 2-hydroxyacid dehydrogenase family.</text>
</comment>
<dbReference type="Proteomes" id="UP000291078">
    <property type="component" value="Unassembled WGS sequence"/>
</dbReference>
<evidence type="ECO:0000313" key="7">
    <source>
        <dbReference type="EMBL" id="RZT39355.1"/>
    </source>
</evidence>
<dbReference type="SUPFAM" id="SSF52283">
    <property type="entry name" value="Formate/glycerate dehydrogenase catalytic domain-like"/>
    <property type="match status" value="1"/>
</dbReference>